<keyword evidence="5" id="KW-0804">Transcription</keyword>
<evidence type="ECO:0000256" key="1">
    <source>
        <dbReference type="ARBA" id="ARBA00022553"/>
    </source>
</evidence>
<keyword evidence="1 6" id="KW-0597">Phosphoprotein</keyword>
<name>A0A1G2RDV8_9BACT</name>
<dbReference type="AlphaFoldDB" id="A0A1G2RDV8"/>
<keyword evidence="2" id="KW-0902">Two-component regulatory system</keyword>
<evidence type="ECO:0000256" key="5">
    <source>
        <dbReference type="ARBA" id="ARBA00023163"/>
    </source>
</evidence>
<evidence type="ECO:0000256" key="2">
    <source>
        <dbReference type="ARBA" id="ARBA00023012"/>
    </source>
</evidence>
<keyword evidence="3" id="KW-0805">Transcription regulation</keyword>
<dbReference type="InterPro" id="IPR001789">
    <property type="entry name" value="Sig_transdc_resp-reg_receiver"/>
</dbReference>
<dbReference type="Proteomes" id="UP000177078">
    <property type="component" value="Unassembled WGS sequence"/>
</dbReference>
<dbReference type="SUPFAM" id="SSF52172">
    <property type="entry name" value="CheY-like"/>
    <property type="match status" value="1"/>
</dbReference>
<proteinExistence type="predicted"/>
<reference evidence="8 9" key="1">
    <citation type="journal article" date="2016" name="Nat. Commun.">
        <title>Thousands of microbial genomes shed light on interconnected biogeochemical processes in an aquifer system.</title>
        <authorList>
            <person name="Anantharaman K."/>
            <person name="Brown C.T."/>
            <person name="Hug L.A."/>
            <person name="Sharon I."/>
            <person name="Castelle C.J."/>
            <person name="Probst A.J."/>
            <person name="Thomas B.C."/>
            <person name="Singh A."/>
            <person name="Wilkins M.J."/>
            <person name="Karaoz U."/>
            <person name="Brodie E.L."/>
            <person name="Williams K.H."/>
            <person name="Hubbard S.S."/>
            <person name="Banfield J.F."/>
        </authorList>
    </citation>
    <scope>NUCLEOTIDE SEQUENCE [LARGE SCALE GENOMIC DNA]</scope>
</reference>
<dbReference type="EMBL" id="MHUC01000034">
    <property type="protein sequence ID" value="OHA70251.1"/>
    <property type="molecule type" value="Genomic_DNA"/>
</dbReference>
<feature type="domain" description="Response regulatory" evidence="7">
    <location>
        <begin position="3"/>
        <end position="119"/>
    </location>
</feature>
<dbReference type="Pfam" id="PF00072">
    <property type="entry name" value="Response_reg"/>
    <property type="match status" value="1"/>
</dbReference>
<organism evidence="8 9">
    <name type="scientific">Candidatus Wildermuthbacteria bacterium RIFCSPHIGHO2_12_FULL_40_12</name>
    <dbReference type="NCBI Taxonomy" id="1802457"/>
    <lineage>
        <taxon>Bacteria</taxon>
        <taxon>Candidatus Wildermuthiibacteriota</taxon>
    </lineage>
</organism>
<evidence type="ECO:0000259" key="7">
    <source>
        <dbReference type="PROSITE" id="PS50110"/>
    </source>
</evidence>
<accession>A0A1G2RDV8</accession>
<dbReference type="FunFam" id="3.40.50.2300:FF:000001">
    <property type="entry name" value="DNA-binding response regulator PhoB"/>
    <property type="match status" value="1"/>
</dbReference>
<dbReference type="InterPro" id="IPR050595">
    <property type="entry name" value="Bact_response_regulator"/>
</dbReference>
<dbReference type="PANTHER" id="PTHR44591:SF3">
    <property type="entry name" value="RESPONSE REGULATORY DOMAIN-CONTAINING PROTEIN"/>
    <property type="match status" value="1"/>
</dbReference>
<evidence type="ECO:0000256" key="6">
    <source>
        <dbReference type="PROSITE-ProRule" id="PRU00169"/>
    </source>
</evidence>
<dbReference type="PROSITE" id="PS50110">
    <property type="entry name" value="RESPONSE_REGULATORY"/>
    <property type="match status" value="1"/>
</dbReference>
<comment type="caution">
    <text evidence="8">The sequence shown here is derived from an EMBL/GenBank/DDBJ whole genome shotgun (WGS) entry which is preliminary data.</text>
</comment>
<evidence type="ECO:0000256" key="3">
    <source>
        <dbReference type="ARBA" id="ARBA00023015"/>
    </source>
</evidence>
<dbReference type="GO" id="GO:0003677">
    <property type="term" value="F:DNA binding"/>
    <property type="evidence" value="ECO:0007669"/>
    <property type="project" value="UniProtKB-KW"/>
</dbReference>
<keyword evidence="4" id="KW-0238">DNA-binding</keyword>
<protein>
    <recommendedName>
        <fullName evidence="7">Response regulatory domain-containing protein</fullName>
    </recommendedName>
</protein>
<evidence type="ECO:0000256" key="4">
    <source>
        <dbReference type="ARBA" id="ARBA00023125"/>
    </source>
</evidence>
<evidence type="ECO:0000313" key="9">
    <source>
        <dbReference type="Proteomes" id="UP000177078"/>
    </source>
</evidence>
<feature type="modified residue" description="4-aspartylphosphate" evidence="6">
    <location>
        <position position="52"/>
    </location>
</feature>
<evidence type="ECO:0000313" key="8">
    <source>
        <dbReference type="EMBL" id="OHA70251.1"/>
    </source>
</evidence>
<dbReference type="SMART" id="SM00448">
    <property type="entry name" value="REC"/>
    <property type="match status" value="1"/>
</dbReference>
<dbReference type="Gene3D" id="3.40.50.2300">
    <property type="match status" value="1"/>
</dbReference>
<dbReference type="InterPro" id="IPR011006">
    <property type="entry name" value="CheY-like_superfamily"/>
</dbReference>
<dbReference type="GO" id="GO:0000160">
    <property type="term" value="P:phosphorelay signal transduction system"/>
    <property type="evidence" value="ECO:0007669"/>
    <property type="project" value="UniProtKB-KW"/>
</dbReference>
<sequence length="124" mass="13474">MKKILIVEDEQALQKTLGEILTQEGYKVIAASDGEMGLTLAQDSNPDLVLLDLILPKMSGFEVLKQLKGNNLTKDIPVIVLTNLESVEEVDKAVSLGATTYLVKSQYSLEELVSKIKEIASPSA</sequence>
<gene>
    <name evidence="8" type="ORF">A3F15_01885</name>
</gene>
<dbReference type="STRING" id="1802457.A3F15_01885"/>
<dbReference type="PANTHER" id="PTHR44591">
    <property type="entry name" value="STRESS RESPONSE REGULATOR PROTEIN 1"/>
    <property type="match status" value="1"/>
</dbReference>